<feature type="binding site" evidence="7">
    <location>
        <position position="131"/>
    </location>
    <ligand>
        <name>glyoxylate</name>
        <dbReference type="ChEBI" id="CHEBI:36655"/>
    </ligand>
</feature>
<dbReference type="AlphaFoldDB" id="A0A9W6S9D3"/>
<feature type="binding site" evidence="7">
    <location>
        <position position="277"/>
    </location>
    <ligand>
        <name>FMN</name>
        <dbReference type="ChEBI" id="CHEBI:58210"/>
    </ligand>
</feature>
<comment type="cofactor">
    <cofactor evidence="1">
        <name>FMN</name>
        <dbReference type="ChEBI" id="CHEBI:58210"/>
    </cofactor>
</comment>
<comment type="similarity">
    <text evidence="5">Belongs to the FMN-dependent alpha-hydroxy acid dehydrogenase family.</text>
</comment>
<evidence type="ECO:0000313" key="10">
    <source>
        <dbReference type="Proteomes" id="UP001165074"/>
    </source>
</evidence>
<keyword evidence="10" id="KW-1185">Reference proteome</keyword>
<feature type="binding site" evidence="7">
    <location>
        <position position="255"/>
    </location>
    <ligand>
        <name>FMN</name>
        <dbReference type="ChEBI" id="CHEBI:58210"/>
    </ligand>
</feature>
<dbReference type="PANTHER" id="PTHR10578">
    <property type="entry name" value="S -2-HYDROXY-ACID OXIDASE-RELATED"/>
    <property type="match status" value="1"/>
</dbReference>
<feature type="binding site" evidence="7">
    <location>
        <begin position="81"/>
        <end position="83"/>
    </location>
    <ligand>
        <name>FMN</name>
        <dbReference type="ChEBI" id="CHEBI:58210"/>
    </ligand>
</feature>
<feature type="domain" description="FMN hydroxy acid dehydrogenase" evidence="8">
    <location>
        <begin position="2"/>
        <end position="384"/>
    </location>
</feature>
<sequence length="394" mass="42096">MRRNPWFETVAEAQRRARRRLPSVVYGALVAGSERGRTVEDNVGAFAELGFAPRVAGHHADRDLSTTVMGVETSFPVLISPTGVQAVHPDGEVAVARAAANRGVIMGLSSFASKPVEEVVAANPNTFYQMYWTGERDAMVQRMDRARTAGAKALIATLDWSFSNGRDWGSPAIPERIDLRTMARLAPGVLPRPAWLWAFARTGRVPDLTVPNLRPPDGPAPTFFGAYGEWLRTPPPTWDDVAWLRKQWDGPFLLKGVTRVDDAKKAVDAGVTALSVSNHGGNNLDTTPATIRVLPSIVEAVGDQIEVLLDGGVRRGGDVAKALALGARAVLIGRAYLWGLAANGQAGVENVLDILRGGLDSAVLGLGRAGVRELCPDDLVVPPGFRLTLGGSGH</sequence>
<keyword evidence="3 7" id="KW-0288">FMN</keyword>
<evidence type="ECO:0000256" key="7">
    <source>
        <dbReference type="PIRSR" id="PIRSR000138-2"/>
    </source>
</evidence>
<dbReference type="RefSeq" id="WP_285577967.1">
    <property type="nucleotide sequence ID" value="NZ_BSTK01000010.1"/>
</dbReference>
<evidence type="ECO:0000256" key="6">
    <source>
        <dbReference type="PIRSR" id="PIRSR000138-1"/>
    </source>
</evidence>
<dbReference type="NCBIfam" id="TIGR03966">
    <property type="entry name" value="actino_HemFlav"/>
    <property type="match status" value="1"/>
</dbReference>
<keyword evidence="2 7" id="KW-0285">Flavoprotein</keyword>
<evidence type="ECO:0000256" key="3">
    <source>
        <dbReference type="ARBA" id="ARBA00022643"/>
    </source>
</evidence>
<feature type="binding site" evidence="7">
    <location>
        <begin position="333"/>
        <end position="334"/>
    </location>
    <ligand>
        <name>FMN</name>
        <dbReference type="ChEBI" id="CHEBI:58210"/>
    </ligand>
</feature>
<dbReference type="InterPro" id="IPR023989">
    <property type="entry name" value="MftD"/>
</dbReference>
<name>A0A9W6S9D3_9ACTN</name>
<dbReference type="InterPro" id="IPR013785">
    <property type="entry name" value="Aldolase_TIM"/>
</dbReference>
<dbReference type="Proteomes" id="UP001165074">
    <property type="component" value="Unassembled WGS sequence"/>
</dbReference>
<dbReference type="PANTHER" id="PTHR10578:SF107">
    <property type="entry name" value="2-HYDROXYACID OXIDASE 1"/>
    <property type="match status" value="1"/>
</dbReference>
<dbReference type="Gene3D" id="3.20.20.70">
    <property type="entry name" value="Aldolase class I"/>
    <property type="match status" value="1"/>
</dbReference>
<feature type="binding site" evidence="7">
    <location>
        <position position="157"/>
    </location>
    <ligand>
        <name>FMN</name>
        <dbReference type="ChEBI" id="CHEBI:58210"/>
    </ligand>
</feature>
<feature type="binding site" evidence="7">
    <location>
        <position position="129"/>
    </location>
    <ligand>
        <name>FMN</name>
        <dbReference type="ChEBI" id="CHEBI:58210"/>
    </ligand>
</feature>
<evidence type="ECO:0000256" key="1">
    <source>
        <dbReference type="ARBA" id="ARBA00001917"/>
    </source>
</evidence>
<evidence type="ECO:0000256" key="2">
    <source>
        <dbReference type="ARBA" id="ARBA00022630"/>
    </source>
</evidence>
<feature type="active site" description="Proton acceptor" evidence="6">
    <location>
        <position position="279"/>
    </location>
</feature>
<dbReference type="PIRSF" id="PIRSF000138">
    <property type="entry name" value="Al-hdrx_acd_dh"/>
    <property type="match status" value="1"/>
</dbReference>
<organism evidence="9 10">
    <name type="scientific">Actinoallomurus iriomotensis</name>
    <dbReference type="NCBI Taxonomy" id="478107"/>
    <lineage>
        <taxon>Bacteria</taxon>
        <taxon>Bacillati</taxon>
        <taxon>Actinomycetota</taxon>
        <taxon>Actinomycetes</taxon>
        <taxon>Streptosporangiales</taxon>
        <taxon>Thermomonosporaceae</taxon>
        <taxon>Actinoallomurus</taxon>
    </lineage>
</organism>
<gene>
    <name evidence="9" type="primary">mftD</name>
    <name evidence="9" type="ORF">Airi02_061760</name>
</gene>
<feature type="binding site" evidence="7">
    <location>
        <begin position="310"/>
        <end position="314"/>
    </location>
    <ligand>
        <name>FMN</name>
        <dbReference type="ChEBI" id="CHEBI:58210"/>
    </ligand>
</feature>
<dbReference type="InterPro" id="IPR012133">
    <property type="entry name" value="Alpha-hydoxy_acid_DH_FMN"/>
</dbReference>
<keyword evidence="4" id="KW-0560">Oxidoreductase</keyword>
<dbReference type="Pfam" id="PF01070">
    <property type="entry name" value="FMN_dh"/>
    <property type="match status" value="1"/>
</dbReference>
<dbReference type="PROSITE" id="PS51349">
    <property type="entry name" value="FMN_HYDROXY_ACID_DH_2"/>
    <property type="match status" value="1"/>
</dbReference>
<dbReference type="CDD" id="cd02809">
    <property type="entry name" value="alpha_hydroxyacid_oxid_FMN"/>
    <property type="match status" value="1"/>
</dbReference>
<proteinExistence type="inferred from homology"/>
<dbReference type="SUPFAM" id="SSF51395">
    <property type="entry name" value="FMN-linked oxidoreductases"/>
    <property type="match status" value="1"/>
</dbReference>
<reference evidence="9" key="1">
    <citation type="submission" date="2023-03" db="EMBL/GenBank/DDBJ databases">
        <title>Actinoallomurus iriomotensis NBRC 103684.</title>
        <authorList>
            <person name="Ichikawa N."/>
            <person name="Sato H."/>
            <person name="Tonouchi N."/>
        </authorList>
    </citation>
    <scope>NUCLEOTIDE SEQUENCE</scope>
    <source>
        <strain evidence="9">NBRC 103684</strain>
    </source>
</reference>
<evidence type="ECO:0000313" key="9">
    <source>
        <dbReference type="EMBL" id="GLY88247.1"/>
    </source>
</evidence>
<dbReference type="InterPro" id="IPR037396">
    <property type="entry name" value="FMN_HAD"/>
</dbReference>
<dbReference type="GO" id="GO:0010181">
    <property type="term" value="F:FMN binding"/>
    <property type="evidence" value="ECO:0007669"/>
    <property type="project" value="InterPro"/>
</dbReference>
<evidence type="ECO:0000256" key="4">
    <source>
        <dbReference type="ARBA" id="ARBA00023002"/>
    </source>
</evidence>
<dbReference type="EMBL" id="BSTK01000010">
    <property type="protein sequence ID" value="GLY88247.1"/>
    <property type="molecule type" value="Genomic_DNA"/>
</dbReference>
<feature type="binding site" evidence="7">
    <location>
        <position position="166"/>
    </location>
    <ligand>
        <name>glyoxylate</name>
        <dbReference type="ChEBI" id="CHEBI:36655"/>
    </ligand>
</feature>
<feature type="binding site" evidence="7">
    <location>
        <position position="279"/>
    </location>
    <ligand>
        <name>glyoxylate</name>
        <dbReference type="ChEBI" id="CHEBI:36655"/>
    </ligand>
</feature>
<dbReference type="InterPro" id="IPR000262">
    <property type="entry name" value="FMN-dep_DH"/>
</dbReference>
<accession>A0A9W6S9D3</accession>
<feature type="binding site" evidence="7">
    <location>
        <position position="109"/>
    </location>
    <ligand>
        <name>FMN</name>
        <dbReference type="ChEBI" id="CHEBI:58210"/>
    </ligand>
</feature>
<evidence type="ECO:0000256" key="5">
    <source>
        <dbReference type="ARBA" id="ARBA00024042"/>
    </source>
</evidence>
<dbReference type="GO" id="GO:0016491">
    <property type="term" value="F:oxidoreductase activity"/>
    <property type="evidence" value="ECO:0007669"/>
    <property type="project" value="UniProtKB-KW"/>
</dbReference>
<evidence type="ECO:0000259" key="8">
    <source>
        <dbReference type="PROSITE" id="PS51349"/>
    </source>
</evidence>
<protein>
    <submittedName>
        <fullName evidence="9">Mycofactocin system heme/flavin oxidoreductase MftD</fullName>
    </submittedName>
</protein>
<comment type="caution">
    <text evidence="9">The sequence shown here is derived from an EMBL/GenBank/DDBJ whole genome shotgun (WGS) entry which is preliminary data.</text>
</comment>